<feature type="transmembrane region" description="Helical" evidence="2">
    <location>
        <begin position="785"/>
        <end position="806"/>
    </location>
</feature>
<feature type="transmembrane region" description="Helical" evidence="2">
    <location>
        <begin position="281"/>
        <end position="310"/>
    </location>
</feature>
<feature type="transmembrane region" description="Helical" evidence="2">
    <location>
        <begin position="190"/>
        <end position="221"/>
    </location>
</feature>
<reference evidence="3 4" key="1">
    <citation type="submission" date="2020-08" db="EMBL/GenBank/DDBJ databases">
        <title>Genomic Encyclopedia of Type Strains, Phase IV (KMG-IV): sequencing the most valuable type-strain genomes for metagenomic binning, comparative biology and taxonomic classification.</title>
        <authorList>
            <person name="Goeker M."/>
        </authorList>
    </citation>
    <scope>NUCLEOTIDE SEQUENCE [LARGE SCALE GENOMIC DNA]</scope>
    <source>
        <strain evidence="3 4">DSM 40141</strain>
    </source>
</reference>
<keyword evidence="4" id="KW-1185">Reference proteome</keyword>
<feature type="region of interest" description="Disordered" evidence="1">
    <location>
        <begin position="809"/>
        <end position="853"/>
    </location>
</feature>
<dbReference type="EMBL" id="JACHEM010000004">
    <property type="protein sequence ID" value="MBB6435403.1"/>
    <property type="molecule type" value="Genomic_DNA"/>
</dbReference>
<evidence type="ECO:0000256" key="1">
    <source>
        <dbReference type="SAM" id="MobiDB-lite"/>
    </source>
</evidence>
<gene>
    <name evidence="3" type="ORF">HNQ79_001860</name>
</gene>
<dbReference type="PANTHER" id="PTHR38454">
    <property type="entry name" value="INTEGRAL MEMBRANE PROTEIN-RELATED"/>
    <property type="match status" value="1"/>
</dbReference>
<feature type="transmembrane region" description="Helical" evidence="2">
    <location>
        <begin position="164"/>
        <end position="184"/>
    </location>
</feature>
<keyword evidence="2" id="KW-1133">Transmembrane helix</keyword>
<dbReference type="AlphaFoldDB" id="A0A7X0LNF0"/>
<feature type="transmembrane region" description="Helical" evidence="2">
    <location>
        <begin position="439"/>
        <end position="463"/>
    </location>
</feature>
<feature type="transmembrane region" description="Helical" evidence="2">
    <location>
        <begin position="358"/>
        <end position="375"/>
    </location>
</feature>
<evidence type="ECO:0008006" key="5">
    <source>
        <dbReference type="Google" id="ProtNLM"/>
    </source>
</evidence>
<name>A0A7X0LNF0_9ACTN</name>
<keyword evidence="2" id="KW-0812">Transmembrane</keyword>
<feature type="transmembrane region" description="Helical" evidence="2">
    <location>
        <begin position="407"/>
        <end position="427"/>
    </location>
</feature>
<keyword evidence="2" id="KW-0472">Membrane</keyword>
<evidence type="ECO:0000313" key="4">
    <source>
        <dbReference type="Proteomes" id="UP000540423"/>
    </source>
</evidence>
<comment type="caution">
    <text evidence="3">The sequence shown here is derived from an EMBL/GenBank/DDBJ whole genome shotgun (WGS) entry which is preliminary data.</text>
</comment>
<dbReference type="Proteomes" id="UP000540423">
    <property type="component" value="Unassembled WGS sequence"/>
</dbReference>
<dbReference type="InterPro" id="IPR018580">
    <property type="entry name" value="Uncharacterised_YfhO"/>
</dbReference>
<protein>
    <recommendedName>
        <fullName evidence="5">YfhO family protein</fullName>
    </recommendedName>
</protein>
<feature type="compositionally biased region" description="Basic and acidic residues" evidence="1">
    <location>
        <begin position="839"/>
        <end position="853"/>
    </location>
</feature>
<dbReference type="Pfam" id="PF09586">
    <property type="entry name" value="YfhO"/>
    <property type="match status" value="2"/>
</dbReference>
<sequence length="853" mass="88719">MLIRLPGKRPVAASALLAALVAGFTHCLGSALAGSRPFGSMNRNVNDLGTQFVPFHTYLWDLLHGRADGGWLINWQAGYGSSFLPDLGTYLSSPFALLVAFFPRDRIDLAVYVVSVARIAVAAAVMAWLLMTMRPKGRWWLAGTLGSAYALCGWAVTEASYNPMWLDGLIAFPLLCVVGEWVHAGRGLRVWFVGGVLLVALVWTANFYTAYMATLGAGLVLGARLLMEGGPRPLRTAARACAVVALGIGLSAPVLLTVFAGTRHAYPGMGLTFRPAGWGEVLARLIPGTYAFSSPAMYVSSAVLVLALALPFHRGVAVRIRAGWCVLVVAVLVSMQWGPTHLAWHAFAEPNGSPYRQTFVLSGVLVMAAWAAVCGGAPGRRALTGAAGSVVLLGLAGLGSSDTGRGAWLGWGAGLVAVVGALVLLRRAAPVGPAARRRYLAAAAVLLVGCTVGQSALTTAWAAQRRVATQDDHAPYGERQAVQRAVIADVGGWPRWRTDPGRTQTVHNDALVVGGQGVSYYSSMTSDVLTRTLTALGDGWNGSGRAPHSLDNPVTDAVFGVGARLRSTYRQGRDTEFEVVRRQAGPLVGIRPAGGPAAYGHSAFANQELLLGAQVYERLAGTSGACTPGTPVYVWAPGLKGTARLAGGPAVRFEAKKGRVRAPMQGVGAAPADGRVRVELRGTGARGAEVACLREDRLATAVRELRATAADTVEVGDGTVRARWASGRAADGTAVLAIPRIAGWRCAVDGGGLRPADAYLGLVAVPVGAGTREVRCAFRPPGLRAGVVVGAGALAAVATVAVVGALRRRREDAGPHGEAPSTGDGPAALSRPSTGTGREATDTGRAEAVRPAR</sequence>
<dbReference type="PANTHER" id="PTHR38454:SF1">
    <property type="entry name" value="INTEGRAL MEMBRANE PROTEIN"/>
    <property type="match status" value="1"/>
</dbReference>
<proteinExistence type="predicted"/>
<feature type="transmembrane region" description="Helical" evidence="2">
    <location>
        <begin position="109"/>
        <end position="131"/>
    </location>
</feature>
<feature type="transmembrane region" description="Helical" evidence="2">
    <location>
        <begin position="83"/>
        <end position="102"/>
    </location>
</feature>
<evidence type="ECO:0000313" key="3">
    <source>
        <dbReference type="EMBL" id="MBB6435403.1"/>
    </source>
</evidence>
<feature type="transmembrane region" description="Helical" evidence="2">
    <location>
        <begin position="322"/>
        <end position="338"/>
    </location>
</feature>
<evidence type="ECO:0000256" key="2">
    <source>
        <dbReference type="SAM" id="Phobius"/>
    </source>
</evidence>
<feature type="transmembrane region" description="Helical" evidence="2">
    <location>
        <begin position="382"/>
        <end position="401"/>
    </location>
</feature>
<dbReference type="RefSeq" id="WP_185028952.1">
    <property type="nucleotide sequence ID" value="NZ_BNBN01000007.1"/>
</dbReference>
<feature type="transmembrane region" description="Helical" evidence="2">
    <location>
        <begin position="241"/>
        <end position="261"/>
    </location>
</feature>
<organism evidence="3 4">
    <name type="scientific">Streptomyces candidus</name>
    <dbReference type="NCBI Taxonomy" id="67283"/>
    <lineage>
        <taxon>Bacteria</taxon>
        <taxon>Bacillati</taxon>
        <taxon>Actinomycetota</taxon>
        <taxon>Actinomycetes</taxon>
        <taxon>Kitasatosporales</taxon>
        <taxon>Streptomycetaceae</taxon>
        <taxon>Streptomyces</taxon>
    </lineage>
</organism>
<accession>A0A7X0LNF0</accession>